<reference evidence="1" key="1">
    <citation type="submission" date="2020-05" db="UniProtKB">
        <authorList>
            <consortium name="EnsemblMetazoa"/>
        </authorList>
    </citation>
    <scope>IDENTIFICATION</scope>
    <source>
        <strain evidence="1">TTRI</strain>
    </source>
</reference>
<name>A0A1A9VTV3_GLOAU</name>
<evidence type="ECO:0000313" key="1">
    <source>
        <dbReference type="EnsemblMetazoa" id="GAUT047413-PA"/>
    </source>
</evidence>
<organism evidence="1 2">
    <name type="scientific">Glossina austeni</name>
    <name type="common">Savannah tsetse fly</name>
    <dbReference type="NCBI Taxonomy" id="7395"/>
    <lineage>
        <taxon>Eukaryota</taxon>
        <taxon>Metazoa</taxon>
        <taxon>Ecdysozoa</taxon>
        <taxon>Arthropoda</taxon>
        <taxon>Hexapoda</taxon>
        <taxon>Insecta</taxon>
        <taxon>Pterygota</taxon>
        <taxon>Neoptera</taxon>
        <taxon>Endopterygota</taxon>
        <taxon>Diptera</taxon>
        <taxon>Brachycera</taxon>
        <taxon>Muscomorpha</taxon>
        <taxon>Hippoboscoidea</taxon>
        <taxon>Glossinidae</taxon>
        <taxon>Glossina</taxon>
    </lineage>
</organism>
<dbReference type="EnsemblMetazoa" id="GAUT047413-RA">
    <property type="protein sequence ID" value="GAUT047413-PA"/>
    <property type="gene ID" value="GAUT047413"/>
</dbReference>
<dbReference type="VEuPathDB" id="VectorBase:GAUT047413"/>
<dbReference type="Proteomes" id="UP000078200">
    <property type="component" value="Unassembled WGS sequence"/>
</dbReference>
<protein>
    <submittedName>
        <fullName evidence="1">Uncharacterized protein</fullName>
    </submittedName>
</protein>
<dbReference type="AlphaFoldDB" id="A0A1A9VTV3"/>
<evidence type="ECO:0000313" key="2">
    <source>
        <dbReference type="Proteomes" id="UP000078200"/>
    </source>
</evidence>
<keyword evidence="2" id="KW-1185">Reference proteome</keyword>
<proteinExistence type="predicted"/>
<sequence>MQKLLISSSSSGSGTAGRARAGVAAGGRLITGTDCDCGDCCIGLGVGGSLTETTFGLTLHPHQPLCLSCSNQALRVRHPLSTPNTFYVLHSPYDYFIDLYSKANMLG</sequence>
<accession>A0A1A9VTV3</accession>